<proteinExistence type="predicted"/>
<gene>
    <name evidence="2" type="ORF">Taro_015377</name>
</gene>
<protein>
    <recommendedName>
        <fullName evidence="1">Nucleolus and neural progenitor protein-like N-terminal domain-containing protein</fullName>
    </recommendedName>
</protein>
<dbReference type="InterPro" id="IPR027951">
    <property type="entry name" value="Nepro_N"/>
</dbReference>
<organism evidence="2 3">
    <name type="scientific">Colocasia esculenta</name>
    <name type="common">Wild taro</name>
    <name type="synonym">Arum esculentum</name>
    <dbReference type="NCBI Taxonomy" id="4460"/>
    <lineage>
        <taxon>Eukaryota</taxon>
        <taxon>Viridiplantae</taxon>
        <taxon>Streptophyta</taxon>
        <taxon>Embryophyta</taxon>
        <taxon>Tracheophyta</taxon>
        <taxon>Spermatophyta</taxon>
        <taxon>Magnoliopsida</taxon>
        <taxon>Liliopsida</taxon>
        <taxon>Araceae</taxon>
        <taxon>Aroideae</taxon>
        <taxon>Colocasieae</taxon>
        <taxon>Colocasia</taxon>
    </lineage>
</organism>
<dbReference type="OrthoDB" id="114080at2759"/>
<accession>A0A843UBB3</accession>
<comment type="caution">
    <text evidence="2">The sequence shown here is derived from an EMBL/GenBank/DDBJ whole genome shotgun (WGS) entry which is preliminary data.</text>
</comment>
<feature type="domain" description="Nucleolus and neural progenitor protein-like N-terminal" evidence="1">
    <location>
        <begin position="154"/>
        <end position="212"/>
    </location>
</feature>
<sequence length="222" mass="24740">MGKPQRDLPFFGSFPLFGLRAERGTGRRRRRSLLETAAAAAGEAGKGGDSAGGSRWRLRRRLLRRRTPAALEGAEGGGAGESCWRLRRGGCGGGHRRQWRWAPAASGEAERAPCCDASGGTAPCRGDRNNRGVPEGPPEGMDPEEERLKLFLLQLRSESGILDRMIYKNKNQHRRCTYFQSLLKVRRDMRLLLSMGLEEILKSAFQVIHGKNPAQRVYLLER</sequence>
<dbReference type="Proteomes" id="UP000652761">
    <property type="component" value="Unassembled WGS sequence"/>
</dbReference>
<dbReference type="AlphaFoldDB" id="A0A843UBB3"/>
<dbReference type="Pfam" id="PF14780">
    <property type="entry name" value="NEPRO_N"/>
    <property type="match status" value="1"/>
</dbReference>
<name>A0A843UBB3_COLES</name>
<reference evidence="2" key="1">
    <citation type="submission" date="2017-07" db="EMBL/GenBank/DDBJ databases">
        <title>Taro Niue Genome Assembly and Annotation.</title>
        <authorList>
            <person name="Atibalentja N."/>
            <person name="Keating K."/>
            <person name="Fields C.J."/>
        </authorList>
    </citation>
    <scope>NUCLEOTIDE SEQUENCE</scope>
    <source>
        <strain evidence="2">Niue_2</strain>
        <tissue evidence="2">Leaf</tissue>
    </source>
</reference>
<evidence type="ECO:0000313" key="2">
    <source>
        <dbReference type="EMBL" id="MQL82892.1"/>
    </source>
</evidence>
<dbReference type="PANTHER" id="PTHR34786:SF1">
    <property type="entry name" value="OS09G0504900 PROTEIN"/>
    <property type="match status" value="1"/>
</dbReference>
<keyword evidence="3" id="KW-1185">Reference proteome</keyword>
<dbReference type="EMBL" id="NMUH01000660">
    <property type="protein sequence ID" value="MQL82892.1"/>
    <property type="molecule type" value="Genomic_DNA"/>
</dbReference>
<dbReference type="PANTHER" id="PTHR34786">
    <property type="entry name" value="OS09G0504900 PROTEIN"/>
    <property type="match status" value="1"/>
</dbReference>
<evidence type="ECO:0000259" key="1">
    <source>
        <dbReference type="Pfam" id="PF14780"/>
    </source>
</evidence>
<evidence type="ECO:0000313" key="3">
    <source>
        <dbReference type="Proteomes" id="UP000652761"/>
    </source>
</evidence>